<comment type="caution">
    <text evidence="2">The sequence shown here is derived from an EMBL/GenBank/DDBJ whole genome shotgun (WGS) entry which is preliminary data.</text>
</comment>
<keyword evidence="3" id="KW-1185">Reference proteome</keyword>
<dbReference type="Proteomes" id="UP000765509">
    <property type="component" value="Unassembled WGS sequence"/>
</dbReference>
<feature type="region of interest" description="Disordered" evidence="1">
    <location>
        <begin position="1"/>
        <end position="49"/>
    </location>
</feature>
<feature type="compositionally biased region" description="Polar residues" evidence="1">
    <location>
        <begin position="1"/>
        <end position="16"/>
    </location>
</feature>
<evidence type="ECO:0000313" key="3">
    <source>
        <dbReference type="Proteomes" id="UP000765509"/>
    </source>
</evidence>
<name>A0A9Q3H895_9BASI</name>
<accession>A0A9Q3H895</accession>
<evidence type="ECO:0000256" key="1">
    <source>
        <dbReference type="SAM" id="MobiDB-lite"/>
    </source>
</evidence>
<organism evidence="2 3">
    <name type="scientific">Austropuccinia psidii MF-1</name>
    <dbReference type="NCBI Taxonomy" id="1389203"/>
    <lineage>
        <taxon>Eukaryota</taxon>
        <taxon>Fungi</taxon>
        <taxon>Dikarya</taxon>
        <taxon>Basidiomycota</taxon>
        <taxon>Pucciniomycotina</taxon>
        <taxon>Pucciniomycetes</taxon>
        <taxon>Pucciniales</taxon>
        <taxon>Sphaerophragmiaceae</taxon>
        <taxon>Austropuccinia</taxon>
    </lineage>
</organism>
<gene>
    <name evidence="2" type="ORF">O181_035443</name>
</gene>
<sequence length="126" mass="14341">MESTIIQTSNQNNNKLAQKKGRGKEGRSPISFYQKATSQPISPKGEEELEETMFPKLQGLNNPKGCHEQCLQHGQILDGIQGQRRAKNKITKFPKEISFSSDFVNTLTEIKKSTLPLKKLNKFYHH</sequence>
<protein>
    <submittedName>
        <fullName evidence="2">Uncharacterized protein</fullName>
    </submittedName>
</protein>
<dbReference type="AlphaFoldDB" id="A0A9Q3H895"/>
<evidence type="ECO:0000313" key="2">
    <source>
        <dbReference type="EMBL" id="MBW0495728.1"/>
    </source>
</evidence>
<proteinExistence type="predicted"/>
<dbReference type="EMBL" id="AVOT02013262">
    <property type="protein sequence ID" value="MBW0495728.1"/>
    <property type="molecule type" value="Genomic_DNA"/>
</dbReference>
<reference evidence="2" key="1">
    <citation type="submission" date="2021-03" db="EMBL/GenBank/DDBJ databases">
        <title>Draft genome sequence of rust myrtle Austropuccinia psidii MF-1, a brazilian biotype.</title>
        <authorList>
            <person name="Quecine M.C."/>
            <person name="Pachon D.M.R."/>
            <person name="Bonatelli M.L."/>
            <person name="Correr F.H."/>
            <person name="Franceschini L.M."/>
            <person name="Leite T.F."/>
            <person name="Margarido G.R.A."/>
            <person name="Almeida C.A."/>
            <person name="Ferrarezi J.A."/>
            <person name="Labate C.A."/>
        </authorList>
    </citation>
    <scope>NUCLEOTIDE SEQUENCE</scope>
    <source>
        <strain evidence="2">MF-1</strain>
    </source>
</reference>